<accession>A0A7W3W162</accession>
<dbReference type="Pfam" id="PF00392">
    <property type="entry name" value="GntR"/>
    <property type="match status" value="1"/>
</dbReference>
<keyword evidence="2" id="KW-0238">DNA-binding</keyword>
<dbReference type="CDD" id="cd07377">
    <property type="entry name" value="WHTH_GntR"/>
    <property type="match status" value="1"/>
</dbReference>
<name>A0A7W3W162_9PSEU</name>
<dbReference type="GO" id="GO:0003700">
    <property type="term" value="F:DNA-binding transcription factor activity"/>
    <property type="evidence" value="ECO:0007669"/>
    <property type="project" value="InterPro"/>
</dbReference>
<dbReference type="GO" id="GO:0003677">
    <property type="term" value="F:DNA binding"/>
    <property type="evidence" value="ECO:0007669"/>
    <property type="project" value="UniProtKB-KW"/>
</dbReference>
<keyword evidence="6" id="KW-1185">Reference proteome</keyword>
<evidence type="ECO:0000256" key="1">
    <source>
        <dbReference type="ARBA" id="ARBA00023015"/>
    </source>
</evidence>
<dbReference type="SUPFAM" id="SSF46785">
    <property type="entry name" value="Winged helix' DNA-binding domain"/>
    <property type="match status" value="1"/>
</dbReference>
<dbReference type="PROSITE" id="PS50949">
    <property type="entry name" value="HTH_GNTR"/>
    <property type="match status" value="1"/>
</dbReference>
<protein>
    <submittedName>
        <fullName evidence="5">FadR family transcriptional regulator</fullName>
    </submittedName>
</protein>
<dbReference type="SMART" id="SM00895">
    <property type="entry name" value="FCD"/>
    <property type="match status" value="1"/>
</dbReference>
<dbReference type="InterPro" id="IPR036390">
    <property type="entry name" value="WH_DNA-bd_sf"/>
</dbReference>
<sequence length="243" mass="26629">MTDSANEGELFAPVGKQRLFESVLDQLEQLIYDGKLQAGDRLPSERALSESLQVSRPSLREALRVLDALDIITVRTGIGASGGTRISDHLGPTISRLMRLYMALGHFDLEDVLHTRHLLEEEAARVAATERTDEQLARLEALLDQMDAAVSDSDTYLALDGKFHVAVALASGNPLLAHLMGSMRDAVTEHLVKRELAPATWPKLASSAQKSHRALVKALRDRDADAAAEQVRRHTAFYDEAAS</sequence>
<dbReference type="AlphaFoldDB" id="A0A7W3W162"/>
<gene>
    <name evidence="5" type="ORF">H4281_27690</name>
</gene>
<dbReference type="SUPFAM" id="SSF48008">
    <property type="entry name" value="GntR ligand-binding domain-like"/>
    <property type="match status" value="1"/>
</dbReference>
<dbReference type="InterPro" id="IPR008920">
    <property type="entry name" value="TF_FadR/GntR_C"/>
</dbReference>
<evidence type="ECO:0000256" key="3">
    <source>
        <dbReference type="ARBA" id="ARBA00023163"/>
    </source>
</evidence>
<dbReference type="Gene3D" id="1.20.120.530">
    <property type="entry name" value="GntR ligand-binding domain-like"/>
    <property type="match status" value="1"/>
</dbReference>
<feature type="domain" description="HTH gntR-type" evidence="4">
    <location>
        <begin position="17"/>
        <end position="89"/>
    </location>
</feature>
<dbReference type="Proteomes" id="UP000526734">
    <property type="component" value="Unassembled WGS sequence"/>
</dbReference>
<organism evidence="5 6">
    <name type="scientific">Amycolatopsis dendrobii</name>
    <dbReference type="NCBI Taxonomy" id="2760662"/>
    <lineage>
        <taxon>Bacteria</taxon>
        <taxon>Bacillati</taxon>
        <taxon>Actinomycetota</taxon>
        <taxon>Actinomycetes</taxon>
        <taxon>Pseudonocardiales</taxon>
        <taxon>Pseudonocardiaceae</taxon>
        <taxon>Amycolatopsis</taxon>
    </lineage>
</organism>
<dbReference type="InterPro" id="IPR036388">
    <property type="entry name" value="WH-like_DNA-bd_sf"/>
</dbReference>
<keyword evidence="1" id="KW-0805">Transcription regulation</keyword>
<comment type="caution">
    <text evidence="5">The sequence shown here is derived from an EMBL/GenBank/DDBJ whole genome shotgun (WGS) entry which is preliminary data.</text>
</comment>
<keyword evidence="3" id="KW-0804">Transcription</keyword>
<dbReference type="Pfam" id="PF07729">
    <property type="entry name" value="FCD"/>
    <property type="match status" value="1"/>
</dbReference>
<dbReference type="SMART" id="SM00345">
    <property type="entry name" value="HTH_GNTR"/>
    <property type="match status" value="1"/>
</dbReference>
<dbReference type="InterPro" id="IPR011711">
    <property type="entry name" value="GntR_C"/>
</dbReference>
<dbReference type="Gene3D" id="1.10.10.10">
    <property type="entry name" value="Winged helix-like DNA-binding domain superfamily/Winged helix DNA-binding domain"/>
    <property type="match status" value="1"/>
</dbReference>
<dbReference type="PANTHER" id="PTHR43537">
    <property type="entry name" value="TRANSCRIPTIONAL REGULATOR, GNTR FAMILY"/>
    <property type="match status" value="1"/>
</dbReference>
<evidence type="ECO:0000259" key="4">
    <source>
        <dbReference type="PROSITE" id="PS50949"/>
    </source>
</evidence>
<dbReference type="PANTHER" id="PTHR43537:SF5">
    <property type="entry name" value="UXU OPERON TRANSCRIPTIONAL REGULATOR"/>
    <property type="match status" value="1"/>
</dbReference>
<dbReference type="InterPro" id="IPR000524">
    <property type="entry name" value="Tscrpt_reg_HTH_GntR"/>
</dbReference>
<dbReference type="RefSeq" id="WP_182893834.1">
    <property type="nucleotide sequence ID" value="NZ_JACGZW010000009.1"/>
</dbReference>
<evidence type="ECO:0000313" key="5">
    <source>
        <dbReference type="EMBL" id="MBB1156951.1"/>
    </source>
</evidence>
<evidence type="ECO:0000313" key="6">
    <source>
        <dbReference type="Proteomes" id="UP000526734"/>
    </source>
</evidence>
<reference evidence="5 6" key="1">
    <citation type="submission" date="2020-08" db="EMBL/GenBank/DDBJ databases">
        <title>Amycolatopsis sp. nov. DR6-1 isolated from Dendrobium heterocarpum.</title>
        <authorList>
            <person name="Tedsree N."/>
            <person name="Kuncharoen N."/>
            <person name="Likhitwitayawuid K."/>
            <person name="Tanasupawat S."/>
        </authorList>
    </citation>
    <scope>NUCLEOTIDE SEQUENCE [LARGE SCALE GENOMIC DNA]</scope>
    <source>
        <strain evidence="5 6">DR6-1</strain>
    </source>
</reference>
<proteinExistence type="predicted"/>
<evidence type="ECO:0000256" key="2">
    <source>
        <dbReference type="ARBA" id="ARBA00023125"/>
    </source>
</evidence>
<dbReference type="EMBL" id="JACGZW010000009">
    <property type="protein sequence ID" value="MBB1156951.1"/>
    <property type="molecule type" value="Genomic_DNA"/>
</dbReference>
<dbReference type="PRINTS" id="PR00035">
    <property type="entry name" value="HTHGNTR"/>
</dbReference>